<feature type="compositionally biased region" description="Basic and acidic residues" evidence="6">
    <location>
        <begin position="172"/>
        <end position="182"/>
    </location>
</feature>
<dbReference type="InterPro" id="IPR001844">
    <property type="entry name" value="Cpn60/GroEL"/>
</dbReference>
<dbReference type="PRINTS" id="PR00298">
    <property type="entry name" value="CHAPERONIN60"/>
</dbReference>
<evidence type="ECO:0000256" key="3">
    <source>
        <dbReference type="ARBA" id="ARBA00023186"/>
    </source>
</evidence>
<dbReference type="SUPFAM" id="SSF46911">
    <property type="entry name" value="Ribosomal protein S18"/>
    <property type="match status" value="1"/>
</dbReference>
<dbReference type="GO" id="GO:0006412">
    <property type="term" value="P:translation"/>
    <property type="evidence" value="ECO:0007669"/>
    <property type="project" value="InterPro"/>
</dbReference>
<evidence type="ECO:0000313" key="8">
    <source>
        <dbReference type="Proteomes" id="UP000186817"/>
    </source>
</evidence>
<feature type="compositionally biased region" description="Basic and acidic residues" evidence="6">
    <location>
        <begin position="62"/>
        <end position="83"/>
    </location>
</feature>
<proteinExistence type="inferred from homology"/>
<dbReference type="Proteomes" id="UP000186817">
    <property type="component" value="Unassembled WGS sequence"/>
</dbReference>
<comment type="caution">
    <text evidence="7">The sequence shown here is derived from an EMBL/GenBank/DDBJ whole genome shotgun (WGS) entry which is preliminary data.</text>
</comment>
<evidence type="ECO:0000313" key="7">
    <source>
        <dbReference type="EMBL" id="OLP76369.1"/>
    </source>
</evidence>
<name>A0A1Q9C0C1_SYMMI</name>
<feature type="non-terminal residue" evidence="7">
    <location>
        <position position="939"/>
    </location>
</feature>
<dbReference type="NCBIfam" id="TIGR00165">
    <property type="entry name" value="S18"/>
    <property type="match status" value="1"/>
</dbReference>
<dbReference type="GO" id="GO:0005840">
    <property type="term" value="C:ribosome"/>
    <property type="evidence" value="ECO:0007669"/>
    <property type="project" value="UniProtKB-KW"/>
</dbReference>
<keyword evidence="2" id="KW-0689">Ribosomal protein</keyword>
<dbReference type="Pfam" id="PF00118">
    <property type="entry name" value="Cpn60_TCP1"/>
    <property type="match status" value="1"/>
</dbReference>
<evidence type="ECO:0000256" key="6">
    <source>
        <dbReference type="SAM" id="MobiDB-lite"/>
    </source>
</evidence>
<evidence type="ECO:0000256" key="1">
    <source>
        <dbReference type="ARBA" id="ARBA00006607"/>
    </source>
</evidence>
<keyword evidence="3" id="KW-0143">Chaperone</keyword>
<dbReference type="InterPro" id="IPR002423">
    <property type="entry name" value="Cpn60/GroEL/TCP-1"/>
</dbReference>
<comment type="similarity">
    <text evidence="1 5">Belongs to the chaperonin (HSP60) family.</text>
</comment>
<organism evidence="7 8">
    <name type="scientific">Symbiodinium microadriaticum</name>
    <name type="common">Dinoflagellate</name>
    <name type="synonym">Zooxanthella microadriatica</name>
    <dbReference type="NCBI Taxonomy" id="2951"/>
    <lineage>
        <taxon>Eukaryota</taxon>
        <taxon>Sar</taxon>
        <taxon>Alveolata</taxon>
        <taxon>Dinophyceae</taxon>
        <taxon>Suessiales</taxon>
        <taxon>Symbiodiniaceae</taxon>
        <taxon>Symbiodinium</taxon>
    </lineage>
</organism>
<dbReference type="GO" id="GO:0042026">
    <property type="term" value="P:protein refolding"/>
    <property type="evidence" value="ECO:0007669"/>
    <property type="project" value="InterPro"/>
</dbReference>
<feature type="region of interest" description="Disordered" evidence="6">
    <location>
        <begin position="62"/>
        <end position="210"/>
    </location>
</feature>
<dbReference type="InterPro" id="IPR036870">
    <property type="entry name" value="Ribosomal_bS18_sf"/>
</dbReference>
<evidence type="ECO:0000256" key="5">
    <source>
        <dbReference type="RuleBase" id="RU000418"/>
    </source>
</evidence>
<dbReference type="GO" id="GO:1990904">
    <property type="term" value="C:ribonucleoprotein complex"/>
    <property type="evidence" value="ECO:0007669"/>
    <property type="project" value="UniProtKB-KW"/>
</dbReference>
<dbReference type="Gene3D" id="4.10.640.10">
    <property type="entry name" value="Ribosomal protein S18"/>
    <property type="match status" value="1"/>
</dbReference>
<dbReference type="SUPFAM" id="SSF48592">
    <property type="entry name" value="GroEL equatorial domain-like"/>
    <property type="match status" value="1"/>
</dbReference>
<protein>
    <submittedName>
        <fullName evidence="7">60 kDa chaperonin 1</fullName>
    </submittedName>
</protein>
<dbReference type="GO" id="GO:0140662">
    <property type="term" value="F:ATP-dependent protein folding chaperone"/>
    <property type="evidence" value="ECO:0007669"/>
    <property type="project" value="InterPro"/>
</dbReference>
<feature type="compositionally biased region" description="Basic and acidic residues" evidence="6">
    <location>
        <begin position="111"/>
        <end position="129"/>
    </location>
</feature>
<evidence type="ECO:0000256" key="4">
    <source>
        <dbReference type="ARBA" id="ARBA00023274"/>
    </source>
</evidence>
<reference evidence="7 8" key="1">
    <citation type="submission" date="2016-02" db="EMBL/GenBank/DDBJ databases">
        <title>Genome analysis of coral dinoflagellate symbionts highlights evolutionary adaptations to a symbiotic lifestyle.</title>
        <authorList>
            <person name="Aranda M."/>
            <person name="Li Y."/>
            <person name="Liew Y.J."/>
            <person name="Baumgarten S."/>
            <person name="Simakov O."/>
            <person name="Wilson M."/>
            <person name="Piel J."/>
            <person name="Ashoor H."/>
            <person name="Bougouffa S."/>
            <person name="Bajic V.B."/>
            <person name="Ryu T."/>
            <person name="Ravasi T."/>
            <person name="Bayer T."/>
            <person name="Micklem G."/>
            <person name="Kim H."/>
            <person name="Bhak J."/>
            <person name="Lajeunesse T.C."/>
            <person name="Voolstra C.R."/>
        </authorList>
    </citation>
    <scope>NUCLEOTIDE SEQUENCE [LARGE SCALE GENOMIC DNA]</scope>
    <source>
        <strain evidence="7 8">CCMP2467</strain>
    </source>
</reference>
<dbReference type="GO" id="GO:0003735">
    <property type="term" value="F:structural constituent of ribosome"/>
    <property type="evidence" value="ECO:0007669"/>
    <property type="project" value="InterPro"/>
</dbReference>
<sequence length="939" mass="105222">MTGFETRKGLMLLYEPESGDEWINKTIVKTEVRLMDTSTGEALNKKQAKAYATYLRRHLARNREGRYHDKPHYYHEKARGEKKLGRRPPRAATEDAVDEQPVNLQLGEPAENERSYLADQRAKKDYGDEGKEDQESEELSSEEVVKDPALLDILNYESADKESVTKPPRRPTVKEQLKEAKTGLEAPPSSDASTPVAWGPHPPADLSPWQSTVPALRRRGDRAVTQRRAVDAYDHTHHCGGTEALAADHPTPRLRWMGKRLERGALGLPVGYDLDTLHLRQPKGVLPSCRSSDLPPYAPQSVQLASFLALVLGVLFIARTLLIPGAIQCSRSQSRCRLDTRSGRASRWRFSSVPAGRGNQIRLEMQEAKVSHRGTSDSLVQELVNGVRARRAALSAESDPGFRQLDTLPIAKLKQDEIELTRKIFARVDAERDVTSDSKKYEIKHNIDPYWSPFHQVQDLKQQVTAEFDEYQKIVGAAEAKRTRIQIKRSLARMASVRNPYASSFRSYHKREMPEMPPKPFRLPDTFWEPTPLQAQLAKEKITFRDLDIIQHFLADNGYILPRRTTMLSRKKQKELVAAVVTAQHMALLPYRAKLKDYQVMPLMDPLQWMADRLTDRVLEERDLRSRAMLQVMMERYPELNYRNFLKHEAVPWAQESSQKQHAVFKQDRMLDSSTMRVSGLSVAARRGVRGFASKDIRHGTSARAAMLHGANRLADAVAVTLGPKGRNVVIEQSFGAPKVTKDGVTVAKAIEFKNKLVNVGASLIKQVASKTNDLAGDGTTTSTVLARAIFREGTKAVVAGMNPMDVKRGIDSSVKIVLEDLEKRATDISSPKEIAQVATISANGDDVIGKMVAEAFEKVGKLAGPFPSWAMAAMSLLSSSACAKRAAKERLPTISEDECQDLEHEANQIRHRLCESFGELLRGGTDPEMGRDFIKFLK</sequence>
<dbReference type="EMBL" id="LSRX01002046">
    <property type="protein sequence ID" value="OLP76369.1"/>
    <property type="molecule type" value="Genomic_DNA"/>
</dbReference>
<dbReference type="PANTHER" id="PTHR45633">
    <property type="entry name" value="60 KDA HEAT SHOCK PROTEIN, MITOCHONDRIAL"/>
    <property type="match status" value="1"/>
</dbReference>
<evidence type="ECO:0000256" key="2">
    <source>
        <dbReference type="ARBA" id="ARBA00022980"/>
    </source>
</evidence>
<gene>
    <name evidence="7" type="primary">groL1</name>
    <name evidence="7" type="ORF">AK812_SmicGene43705</name>
</gene>
<keyword evidence="4" id="KW-0687">Ribonucleoprotein</keyword>
<dbReference type="GO" id="GO:0005524">
    <property type="term" value="F:ATP binding"/>
    <property type="evidence" value="ECO:0007669"/>
    <property type="project" value="InterPro"/>
</dbReference>
<keyword evidence="8" id="KW-1185">Reference proteome</keyword>
<dbReference type="AlphaFoldDB" id="A0A1Q9C0C1"/>
<dbReference type="InterPro" id="IPR001648">
    <property type="entry name" value="Ribosomal_bS18"/>
</dbReference>
<dbReference type="InterPro" id="IPR027413">
    <property type="entry name" value="GROEL-like_equatorial_sf"/>
</dbReference>
<dbReference type="Pfam" id="PF01084">
    <property type="entry name" value="Ribosomal_S18"/>
    <property type="match status" value="1"/>
</dbReference>
<dbReference type="Gene3D" id="1.10.560.10">
    <property type="entry name" value="GroEL-like equatorial domain"/>
    <property type="match status" value="1"/>
</dbReference>
<accession>A0A1Q9C0C1</accession>
<feature type="compositionally biased region" description="Acidic residues" evidence="6">
    <location>
        <begin position="130"/>
        <end position="141"/>
    </location>
</feature>
<dbReference type="OrthoDB" id="21463at2759"/>